<dbReference type="EMBL" id="SMTK01000002">
    <property type="protein sequence ID" value="TDK26409.1"/>
    <property type="molecule type" value="Genomic_DNA"/>
</dbReference>
<dbReference type="GO" id="GO:0004519">
    <property type="term" value="F:endonuclease activity"/>
    <property type="evidence" value="ECO:0007669"/>
    <property type="project" value="UniProtKB-KW"/>
</dbReference>
<dbReference type="InterPro" id="IPR002711">
    <property type="entry name" value="HNH"/>
</dbReference>
<dbReference type="Proteomes" id="UP000295411">
    <property type="component" value="Unassembled WGS sequence"/>
</dbReference>
<accession>A0A4R5TYT3</accession>
<dbReference type="CDD" id="cd00085">
    <property type="entry name" value="HNHc"/>
    <property type="match status" value="1"/>
</dbReference>
<reference evidence="2 3" key="1">
    <citation type="submission" date="2019-03" db="EMBL/GenBank/DDBJ databases">
        <title>Arthrobacter sp. nov., an bacterium isolated from biocrust in Mu Us Desert.</title>
        <authorList>
            <person name="Lixiong L."/>
        </authorList>
    </citation>
    <scope>NUCLEOTIDE SEQUENCE [LARGE SCALE GENOMIC DNA]</scope>
    <source>
        <strain evidence="2 3">SLN-3</strain>
    </source>
</reference>
<keyword evidence="2" id="KW-0540">Nuclease</keyword>
<name>A0A4R5TYT3_9MICC</name>
<dbReference type="RefSeq" id="WP_133402772.1">
    <property type="nucleotide sequence ID" value="NZ_SMTK01000002.1"/>
</dbReference>
<keyword evidence="2" id="KW-0255">Endonuclease</keyword>
<sequence length="280" mass="30205">MILLGWNPDRGDDPFGGYRRAVDEVTGAGLFRCRWILPPRQATAGTEVWLFSQGGRDRGVLGHGRVVLSPEPQPADRDGSPGIVEFDALRPRGDSIPQDLLTLRVPGIAWGVNRSSRRIPAPAGPALRTLWAETSSLDEADPLYPPPGTLPPGALAQARVNRYERDPSARRVCLAHHGTSCAVCGFSFEEAFGPPGRDFIHVHHVVPAAGLGPGYELDPIADLVPLCPNCHSMAHRRLPDPYSPAELRTLRSAAGFLPGTTLSPEQLTAQADAVRILRAH</sequence>
<evidence type="ECO:0000313" key="2">
    <source>
        <dbReference type="EMBL" id="TDK26409.1"/>
    </source>
</evidence>
<dbReference type="InterPro" id="IPR003615">
    <property type="entry name" value="HNH_nuc"/>
</dbReference>
<proteinExistence type="predicted"/>
<dbReference type="GO" id="GO:0008270">
    <property type="term" value="F:zinc ion binding"/>
    <property type="evidence" value="ECO:0007669"/>
    <property type="project" value="InterPro"/>
</dbReference>
<dbReference type="Gene3D" id="1.10.30.50">
    <property type="match status" value="1"/>
</dbReference>
<organism evidence="2 3">
    <name type="scientific">Arthrobacter crusticola</name>
    <dbReference type="NCBI Taxonomy" id="2547960"/>
    <lineage>
        <taxon>Bacteria</taxon>
        <taxon>Bacillati</taxon>
        <taxon>Actinomycetota</taxon>
        <taxon>Actinomycetes</taxon>
        <taxon>Micrococcales</taxon>
        <taxon>Micrococcaceae</taxon>
        <taxon>Arthrobacter</taxon>
    </lineage>
</organism>
<comment type="caution">
    <text evidence="2">The sequence shown here is derived from an EMBL/GenBank/DDBJ whole genome shotgun (WGS) entry which is preliminary data.</text>
</comment>
<dbReference type="Pfam" id="PF01844">
    <property type="entry name" value="HNH"/>
    <property type="match status" value="1"/>
</dbReference>
<dbReference type="AlphaFoldDB" id="A0A4R5TYT3"/>
<keyword evidence="2" id="KW-0378">Hydrolase</keyword>
<protein>
    <submittedName>
        <fullName evidence="2">Restriction endonuclease</fullName>
    </submittedName>
</protein>
<evidence type="ECO:0000259" key="1">
    <source>
        <dbReference type="Pfam" id="PF01844"/>
    </source>
</evidence>
<gene>
    <name evidence="2" type="ORF">E2F48_04200</name>
</gene>
<evidence type="ECO:0000313" key="3">
    <source>
        <dbReference type="Proteomes" id="UP000295411"/>
    </source>
</evidence>
<keyword evidence="3" id="KW-1185">Reference proteome</keyword>
<dbReference type="GO" id="GO:0003676">
    <property type="term" value="F:nucleic acid binding"/>
    <property type="evidence" value="ECO:0007669"/>
    <property type="project" value="InterPro"/>
</dbReference>
<dbReference type="OrthoDB" id="9802640at2"/>
<feature type="domain" description="HNH" evidence="1">
    <location>
        <begin position="181"/>
        <end position="237"/>
    </location>
</feature>